<accession>J3MJL8</accession>
<reference evidence="1" key="2">
    <citation type="submission" date="2013-04" db="UniProtKB">
        <authorList>
            <consortium name="EnsemblPlants"/>
        </authorList>
    </citation>
    <scope>IDENTIFICATION</scope>
</reference>
<proteinExistence type="predicted"/>
<organism evidence="1">
    <name type="scientific">Oryza brachyantha</name>
    <name type="common">malo sina</name>
    <dbReference type="NCBI Taxonomy" id="4533"/>
    <lineage>
        <taxon>Eukaryota</taxon>
        <taxon>Viridiplantae</taxon>
        <taxon>Streptophyta</taxon>
        <taxon>Embryophyta</taxon>
        <taxon>Tracheophyta</taxon>
        <taxon>Spermatophyta</taxon>
        <taxon>Magnoliopsida</taxon>
        <taxon>Liliopsida</taxon>
        <taxon>Poales</taxon>
        <taxon>Poaceae</taxon>
        <taxon>BOP clade</taxon>
        <taxon>Oryzoideae</taxon>
        <taxon>Oryzeae</taxon>
        <taxon>Oryzinae</taxon>
        <taxon>Oryza</taxon>
    </lineage>
</organism>
<dbReference type="HOGENOM" id="CLU_3053590_0_0_1"/>
<dbReference type="Proteomes" id="UP000006038">
    <property type="component" value="Chromosome 7"/>
</dbReference>
<evidence type="ECO:0000313" key="2">
    <source>
        <dbReference type="Proteomes" id="UP000006038"/>
    </source>
</evidence>
<dbReference type="AlphaFoldDB" id="J3MJL8"/>
<name>J3MJL8_ORYBR</name>
<sequence length="54" mass="6168">MLQVRVMENFSSDVTEGLVFKPSENIIVQQAQLLDGHAKIQVNKSFRQLRHVST</sequence>
<dbReference type="EnsemblPlants" id="OB07G16000.1">
    <property type="protein sequence ID" value="OB07G16000.1"/>
    <property type="gene ID" value="OB07G16000"/>
</dbReference>
<dbReference type="Gramene" id="OB07G16000.1">
    <property type="protein sequence ID" value="OB07G16000.1"/>
    <property type="gene ID" value="OB07G16000"/>
</dbReference>
<protein>
    <submittedName>
        <fullName evidence="1">Uncharacterized protein</fullName>
    </submittedName>
</protein>
<keyword evidence="2" id="KW-1185">Reference proteome</keyword>
<reference evidence="1" key="1">
    <citation type="journal article" date="2013" name="Nat. Commun.">
        <title>Whole-genome sequencing of Oryza brachyantha reveals mechanisms underlying Oryza genome evolution.</title>
        <authorList>
            <person name="Chen J."/>
            <person name="Huang Q."/>
            <person name="Gao D."/>
            <person name="Wang J."/>
            <person name="Lang Y."/>
            <person name="Liu T."/>
            <person name="Li B."/>
            <person name="Bai Z."/>
            <person name="Luis Goicoechea J."/>
            <person name="Liang C."/>
            <person name="Chen C."/>
            <person name="Zhang W."/>
            <person name="Sun S."/>
            <person name="Liao Y."/>
            <person name="Zhang X."/>
            <person name="Yang L."/>
            <person name="Song C."/>
            <person name="Wang M."/>
            <person name="Shi J."/>
            <person name="Liu G."/>
            <person name="Liu J."/>
            <person name="Zhou H."/>
            <person name="Zhou W."/>
            <person name="Yu Q."/>
            <person name="An N."/>
            <person name="Chen Y."/>
            <person name="Cai Q."/>
            <person name="Wang B."/>
            <person name="Liu B."/>
            <person name="Min J."/>
            <person name="Huang Y."/>
            <person name="Wu H."/>
            <person name="Li Z."/>
            <person name="Zhang Y."/>
            <person name="Yin Y."/>
            <person name="Song W."/>
            <person name="Jiang J."/>
            <person name="Jackson S.A."/>
            <person name="Wing R.A."/>
            <person name="Wang J."/>
            <person name="Chen M."/>
        </authorList>
    </citation>
    <scope>NUCLEOTIDE SEQUENCE [LARGE SCALE GENOMIC DNA]</scope>
    <source>
        <strain evidence="1">cv. IRGC 101232</strain>
    </source>
</reference>
<evidence type="ECO:0000313" key="1">
    <source>
        <dbReference type="EnsemblPlants" id="OB07G16000.1"/>
    </source>
</evidence>